<name>A0A0C2YNW3_9AGAM</name>
<accession>A0A0C2YNW3</accession>
<evidence type="ECO:0000313" key="1">
    <source>
        <dbReference type="EMBL" id="KIM51423.1"/>
    </source>
</evidence>
<gene>
    <name evidence="1" type="ORF">SCLCIDRAFT_639040</name>
</gene>
<sequence length="122" mass="13708">MTLPVAHENSMVAASLKRFIMLIVTYSVDCKSRASYHRFGPRCAGVLTPSHLHGIPSGVPHAGGYRRIIIILLICRQGCRLSQMRRYRRPPWFGWRGGVRGVWVSAFEGLTPSLETLSGWSR</sequence>
<dbReference type="AlphaFoldDB" id="A0A0C2YNW3"/>
<keyword evidence="2" id="KW-1185">Reference proteome</keyword>
<reference evidence="2" key="2">
    <citation type="submission" date="2015-01" db="EMBL/GenBank/DDBJ databases">
        <title>Evolutionary Origins and Diversification of the Mycorrhizal Mutualists.</title>
        <authorList>
            <consortium name="DOE Joint Genome Institute"/>
            <consortium name="Mycorrhizal Genomics Consortium"/>
            <person name="Kohler A."/>
            <person name="Kuo A."/>
            <person name="Nagy L.G."/>
            <person name="Floudas D."/>
            <person name="Copeland A."/>
            <person name="Barry K.W."/>
            <person name="Cichocki N."/>
            <person name="Veneault-Fourrey C."/>
            <person name="LaButti K."/>
            <person name="Lindquist E.A."/>
            <person name="Lipzen A."/>
            <person name="Lundell T."/>
            <person name="Morin E."/>
            <person name="Murat C."/>
            <person name="Riley R."/>
            <person name="Ohm R."/>
            <person name="Sun H."/>
            <person name="Tunlid A."/>
            <person name="Henrissat B."/>
            <person name="Grigoriev I.V."/>
            <person name="Hibbett D.S."/>
            <person name="Martin F."/>
        </authorList>
    </citation>
    <scope>NUCLEOTIDE SEQUENCE [LARGE SCALE GENOMIC DNA]</scope>
    <source>
        <strain evidence="2">Foug A</strain>
    </source>
</reference>
<organism evidence="1 2">
    <name type="scientific">Scleroderma citrinum Foug A</name>
    <dbReference type="NCBI Taxonomy" id="1036808"/>
    <lineage>
        <taxon>Eukaryota</taxon>
        <taxon>Fungi</taxon>
        <taxon>Dikarya</taxon>
        <taxon>Basidiomycota</taxon>
        <taxon>Agaricomycotina</taxon>
        <taxon>Agaricomycetes</taxon>
        <taxon>Agaricomycetidae</taxon>
        <taxon>Boletales</taxon>
        <taxon>Sclerodermatineae</taxon>
        <taxon>Sclerodermataceae</taxon>
        <taxon>Scleroderma</taxon>
    </lineage>
</organism>
<evidence type="ECO:0000313" key="2">
    <source>
        <dbReference type="Proteomes" id="UP000053989"/>
    </source>
</evidence>
<reference evidence="1 2" key="1">
    <citation type="submission" date="2014-04" db="EMBL/GenBank/DDBJ databases">
        <authorList>
            <consortium name="DOE Joint Genome Institute"/>
            <person name="Kuo A."/>
            <person name="Kohler A."/>
            <person name="Nagy L.G."/>
            <person name="Floudas D."/>
            <person name="Copeland A."/>
            <person name="Barry K.W."/>
            <person name="Cichocki N."/>
            <person name="Veneault-Fourrey C."/>
            <person name="LaButti K."/>
            <person name="Lindquist E.A."/>
            <person name="Lipzen A."/>
            <person name="Lundell T."/>
            <person name="Morin E."/>
            <person name="Murat C."/>
            <person name="Sun H."/>
            <person name="Tunlid A."/>
            <person name="Henrissat B."/>
            <person name="Grigoriev I.V."/>
            <person name="Hibbett D.S."/>
            <person name="Martin F."/>
            <person name="Nordberg H.P."/>
            <person name="Cantor M.N."/>
            <person name="Hua S.X."/>
        </authorList>
    </citation>
    <scope>NUCLEOTIDE SEQUENCE [LARGE SCALE GENOMIC DNA]</scope>
    <source>
        <strain evidence="1 2">Foug A</strain>
    </source>
</reference>
<proteinExistence type="predicted"/>
<dbReference type="InParanoid" id="A0A0C2YNW3"/>
<protein>
    <submittedName>
        <fullName evidence="1">Uncharacterized protein</fullName>
    </submittedName>
</protein>
<dbReference type="EMBL" id="KN822258">
    <property type="protein sequence ID" value="KIM51423.1"/>
    <property type="molecule type" value="Genomic_DNA"/>
</dbReference>
<dbReference type="HOGENOM" id="CLU_2028110_0_0_1"/>
<dbReference type="Proteomes" id="UP000053989">
    <property type="component" value="Unassembled WGS sequence"/>
</dbReference>